<dbReference type="KEGG" id="tet:TTHERM_000637329"/>
<feature type="transmembrane region" description="Helical" evidence="1">
    <location>
        <begin position="6"/>
        <end position="28"/>
    </location>
</feature>
<dbReference type="Proteomes" id="UP000009168">
    <property type="component" value="Unassembled WGS sequence"/>
</dbReference>
<evidence type="ECO:0000313" key="3">
    <source>
        <dbReference type="Proteomes" id="UP000009168"/>
    </source>
</evidence>
<keyword evidence="1" id="KW-0472">Membrane</keyword>
<organism evidence="2 3">
    <name type="scientific">Tetrahymena thermophila (strain SB210)</name>
    <dbReference type="NCBI Taxonomy" id="312017"/>
    <lineage>
        <taxon>Eukaryota</taxon>
        <taxon>Sar</taxon>
        <taxon>Alveolata</taxon>
        <taxon>Ciliophora</taxon>
        <taxon>Intramacronucleata</taxon>
        <taxon>Oligohymenophorea</taxon>
        <taxon>Hymenostomatida</taxon>
        <taxon>Tetrahymenina</taxon>
        <taxon>Tetrahymenidae</taxon>
        <taxon>Tetrahymena</taxon>
    </lineage>
</organism>
<evidence type="ECO:0000313" key="2">
    <source>
        <dbReference type="EMBL" id="EWS72966.1"/>
    </source>
</evidence>
<keyword evidence="1 2" id="KW-0812">Transmembrane</keyword>
<dbReference type="EMBL" id="GG662588">
    <property type="protein sequence ID" value="EWS72966.1"/>
    <property type="molecule type" value="Genomic_DNA"/>
</dbReference>
<sequence>MLPPRMILAFIYKIIHFLEVTLGSLMLIDRERSTIKLKESNNKIIKKIKTIQSQMLIISINPNMRKMRKKKSMRQLSAQIDFQLIILSLPNLQRQNLILNIEQQINKHSNQNINFIYTFNNILISM</sequence>
<gene>
    <name evidence="2" type="ORF">TTHERM_000637329</name>
</gene>
<name>W7XFY8_TETTS</name>
<reference evidence="3" key="1">
    <citation type="journal article" date="2006" name="PLoS Biol.">
        <title>Macronuclear genome sequence of the ciliate Tetrahymena thermophila, a model eukaryote.</title>
        <authorList>
            <person name="Eisen J.A."/>
            <person name="Coyne R.S."/>
            <person name="Wu M."/>
            <person name="Wu D."/>
            <person name="Thiagarajan M."/>
            <person name="Wortman J.R."/>
            <person name="Badger J.H."/>
            <person name="Ren Q."/>
            <person name="Amedeo P."/>
            <person name="Jones K.M."/>
            <person name="Tallon L.J."/>
            <person name="Delcher A.L."/>
            <person name="Salzberg S.L."/>
            <person name="Silva J.C."/>
            <person name="Haas B.J."/>
            <person name="Majoros W.H."/>
            <person name="Farzad M."/>
            <person name="Carlton J.M."/>
            <person name="Smith R.K. Jr."/>
            <person name="Garg J."/>
            <person name="Pearlman R.E."/>
            <person name="Karrer K.M."/>
            <person name="Sun L."/>
            <person name="Manning G."/>
            <person name="Elde N.C."/>
            <person name="Turkewitz A.P."/>
            <person name="Asai D.J."/>
            <person name="Wilkes D.E."/>
            <person name="Wang Y."/>
            <person name="Cai H."/>
            <person name="Collins K."/>
            <person name="Stewart B.A."/>
            <person name="Lee S.R."/>
            <person name="Wilamowska K."/>
            <person name="Weinberg Z."/>
            <person name="Ruzzo W.L."/>
            <person name="Wloga D."/>
            <person name="Gaertig J."/>
            <person name="Frankel J."/>
            <person name="Tsao C.-C."/>
            <person name="Gorovsky M.A."/>
            <person name="Keeling P.J."/>
            <person name="Waller R.F."/>
            <person name="Patron N.J."/>
            <person name="Cherry J.M."/>
            <person name="Stover N.A."/>
            <person name="Krieger C.J."/>
            <person name="del Toro C."/>
            <person name="Ryder H.F."/>
            <person name="Williamson S.C."/>
            <person name="Barbeau R.A."/>
            <person name="Hamilton E.P."/>
            <person name="Orias E."/>
        </authorList>
    </citation>
    <scope>NUCLEOTIDE SEQUENCE [LARGE SCALE GENOMIC DNA]</scope>
    <source>
        <strain evidence="3">SB210</strain>
    </source>
</reference>
<keyword evidence="1" id="KW-1133">Transmembrane helix</keyword>
<evidence type="ECO:0000256" key="1">
    <source>
        <dbReference type="SAM" id="Phobius"/>
    </source>
</evidence>
<proteinExistence type="predicted"/>
<dbReference type="GeneID" id="24439957"/>
<dbReference type="AlphaFoldDB" id="W7XFY8"/>
<keyword evidence="3" id="KW-1185">Reference proteome</keyword>
<protein>
    <submittedName>
        <fullName evidence="2">Transmembrane protein, putative</fullName>
    </submittedName>
</protein>
<dbReference type="RefSeq" id="XP_012654499.1">
    <property type="nucleotide sequence ID" value="XM_012799045.1"/>
</dbReference>
<dbReference type="InParanoid" id="W7XFY8"/>
<accession>W7XFY8</accession>